<dbReference type="EMBL" id="JAAIUW010000013">
    <property type="protein sequence ID" value="KAF7802706.1"/>
    <property type="molecule type" value="Genomic_DNA"/>
</dbReference>
<gene>
    <name evidence="1" type="ORF">G2W53_041817</name>
</gene>
<organism evidence="1 2">
    <name type="scientific">Senna tora</name>
    <dbReference type="NCBI Taxonomy" id="362788"/>
    <lineage>
        <taxon>Eukaryota</taxon>
        <taxon>Viridiplantae</taxon>
        <taxon>Streptophyta</taxon>
        <taxon>Embryophyta</taxon>
        <taxon>Tracheophyta</taxon>
        <taxon>Spermatophyta</taxon>
        <taxon>Magnoliopsida</taxon>
        <taxon>eudicotyledons</taxon>
        <taxon>Gunneridae</taxon>
        <taxon>Pentapetalae</taxon>
        <taxon>rosids</taxon>
        <taxon>fabids</taxon>
        <taxon>Fabales</taxon>
        <taxon>Fabaceae</taxon>
        <taxon>Caesalpinioideae</taxon>
        <taxon>Cassia clade</taxon>
        <taxon>Senna</taxon>
    </lineage>
</organism>
<keyword evidence="2" id="KW-1185">Reference proteome</keyword>
<dbReference type="AlphaFoldDB" id="A0A834SGB1"/>
<accession>A0A834SGB1</accession>
<proteinExistence type="predicted"/>
<sequence length="33" mass="3581">MGILKANPRASPGVRICQYHTVDPPAPGTRITY</sequence>
<evidence type="ECO:0000313" key="1">
    <source>
        <dbReference type="EMBL" id="KAF7802706.1"/>
    </source>
</evidence>
<reference evidence="1" key="1">
    <citation type="submission" date="2020-09" db="EMBL/GenBank/DDBJ databases">
        <title>Genome-Enabled Discovery of Anthraquinone Biosynthesis in Senna tora.</title>
        <authorList>
            <person name="Kang S.-H."/>
            <person name="Pandey R.P."/>
            <person name="Lee C.-M."/>
            <person name="Sim J.-S."/>
            <person name="Jeong J.-T."/>
            <person name="Choi B.-S."/>
            <person name="Jung M."/>
            <person name="Ginzburg D."/>
            <person name="Zhao K."/>
            <person name="Won S.Y."/>
            <person name="Oh T.-J."/>
            <person name="Yu Y."/>
            <person name="Kim N.-H."/>
            <person name="Lee O.R."/>
            <person name="Lee T.-H."/>
            <person name="Bashyal P."/>
            <person name="Kim T.-S."/>
            <person name="Lee W.-H."/>
            <person name="Kawkins C."/>
            <person name="Kim C.-K."/>
            <person name="Kim J.S."/>
            <person name="Ahn B.O."/>
            <person name="Rhee S.Y."/>
            <person name="Sohng J.K."/>
        </authorList>
    </citation>
    <scope>NUCLEOTIDE SEQUENCE</scope>
    <source>
        <tissue evidence="1">Leaf</tissue>
    </source>
</reference>
<comment type="caution">
    <text evidence="1">The sequence shown here is derived from an EMBL/GenBank/DDBJ whole genome shotgun (WGS) entry which is preliminary data.</text>
</comment>
<dbReference type="Proteomes" id="UP000634136">
    <property type="component" value="Unassembled WGS sequence"/>
</dbReference>
<name>A0A834SGB1_9FABA</name>
<evidence type="ECO:0000313" key="2">
    <source>
        <dbReference type="Proteomes" id="UP000634136"/>
    </source>
</evidence>
<protein>
    <submittedName>
        <fullName evidence="1">Uncharacterized protein</fullName>
    </submittedName>
</protein>